<dbReference type="KEGG" id="saci:Sinac_7138"/>
<dbReference type="Proteomes" id="UP000010798">
    <property type="component" value="Chromosome"/>
</dbReference>
<dbReference type="STRING" id="886293.Sinac_7138"/>
<name>L0DPM1_SINAD</name>
<feature type="domain" description="DSBA-like thioredoxin" evidence="1">
    <location>
        <begin position="3"/>
        <end position="202"/>
    </location>
</feature>
<dbReference type="HOGENOM" id="CLU_069253_0_4_0"/>
<dbReference type="Gene3D" id="3.40.30.10">
    <property type="entry name" value="Glutaredoxin"/>
    <property type="match status" value="1"/>
</dbReference>
<keyword evidence="3" id="KW-1185">Reference proteome</keyword>
<reference evidence="2 3" key="1">
    <citation type="submission" date="2012-02" db="EMBL/GenBank/DDBJ databases">
        <title>Complete sequence of chromosome of Singulisphaera acidiphila DSM 18658.</title>
        <authorList>
            <consortium name="US DOE Joint Genome Institute (JGI-PGF)"/>
            <person name="Lucas S."/>
            <person name="Copeland A."/>
            <person name="Lapidus A."/>
            <person name="Glavina del Rio T."/>
            <person name="Dalin E."/>
            <person name="Tice H."/>
            <person name="Bruce D."/>
            <person name="Goodwin L."/>
            <person name="Pitluck S."/>
            <person name="Peters L."/>
            <person name="Ovchinnikova G."/>
            <person name="Chertkov O."/>
            <person name="Kyrpides N."/>
            <person name="Mavromatis K."/>
            <person name="Ivanova N."/>
            <person name="Brettin T."/>
            <person name="Detter J.C."/>
            <person name="Han C."/>
            <person name="Larimer F."/>
            <person name="Land M."/>
            <person name="Hauser L."/>
            <person name="Markowitz V."/>
            <person name="Cheng J.-F."/>
            <person name="Hugenholtz P."/>
            <person name="Woyke T."/>
            <person name="Wu D."/>
            <person name="Tindall B."/>
            <person name="Pomrenke H."/>
            <person name="Brambilla E."/>
            <person name="Klenk H.-P."/>
            <person name="Eisen J.A."/>
        </authorList>
    </citation>
    <scope>NUCLEOTIDE SEQUENCE [LARGE SCALE GENOMIC DNA]</scope>
    <source>
        <strain evidence="3">ATCC BAA-1392 / DSM 18658 / VKM B-2454 / MOB10</strain>
    </source>
</reference>
<dbReference type="RefSeq" id="WP_015250264.1">
    <property type="nucleotide sequence ID" value="NC_019892.1"/>
</dbReference>
<dbReference type="SUPFAM" id="SSF52833">
    <property type="entry name" value="Thioredoxin-like"/>
    <property type="match status" value="1"/>
</dbReference>
<organism evidence="2 3">
    <name type="scientific">Singulisphaera acidiphila (strain ATCC BAA-1392 / DSM 18658 / VKM B-2454 / MOB10)</name>
    <dbReference type="NCBI Taxonomy" id="886293"/>
    <lineage>
        <taxon>Bacteria</taxon>
        <taxon>Pseudomonadati</taxon>
        <taxon>Planctomycetota</taxon>
        <taxon>Planctomycetia</taxon>
        <taxon>Isosphaerales</taxon>
        <taxon>Isosphaeraceae</taxon>
        <taxon>Singulisphaera</taxon>
    </lineage>
</organism>
<dbReference type="OrthoDB" id="9799122at2"/>
<gene>
    <name evidence="2" type="ordered locus">Sinac_7138</name>
</gene>
<dbReference type="AlphaFoldDB" id="L0DPM1"/>
<accession>L0DPM1</accession>
<sequence length="216" mass="23688">MLTIDVISDVICPWCFIGKRRLEKALGLLGQPVSVRWHPFQLNPDMPSEGIDRKSYRIQKFGSWERSQELDAQVATAGQGEGIVFNFDQMTNTPNTIDAHRVIWLAGERGLQDAVVEALFQAYFTDGRDLSDRTTLTAVAVGAGLDQAEVDALLTGDTGLDVVRAGEQEARRLGVSGVPFFVVNGRLSLSGAQPPERFRQAFEQVGETVVKPVQEG</sequence>
<dbReference type="InterPro" id="IPR001853">
    <property type="entry name" value="DSBA-like_thioredoxin_dom"/>
</dbReference>
<evidence type="ECO:0000259" key="1">
    <source>
        <dbReference type="Pfam" id="PF01323"/>
    </source>
</evidence>
<protein>
    <submittedName>
        <fullName evidence="2">Putative dithiol-disulfide isomerase involved in polyketide biosynthesis</fullName>
    </submittedName>
</protein>
<dbReference type="CDD" id="cd03024">
    <property type="entry name" value="DsbA_FrnE"/>
    <property type="match status" value="1"/>
</dbReference>
<evidence type="ECO:0000313" key="2">
    <source>
        <dbReference type="EMBL" id="AGA31192.1"/>
    </source>
</evidence>
<evidence type="ECO:0000313" key="3">
    <source>
        <dbReference type="Proteomes" id="UP000010798"/>
    </source>
</evidence>
<dbReference type="GO" id="GO:0016491">
    <property type="term" value="F:oxidoreductase activity"/>
    <property type="evidence" value="ECO:0007669"/>
    <property type="project" value="InterPro"/>
</dbReference>
<dbReference type="EMBL" id="CP003364">
    <property type="protein sequence ID" value="AGA31192.1"/>
    <property type="molecule type" value="Genomic_DNA"/>
</dbReference>
<dbReference type="PANTHER" id="PTHR13887">
    <property type="entry name" value="GLUTATHIONE S-TRANSFERASE KAPPA"/>
    <property type="match status" value="1"/>
</dbReference>
<dbReference type="eggNOG" id="COG2761">
    <property type="taxonomic scope" value="Bacteria"/>
</dbReference>
<proteinExistence type="predicted"/>
<keyword evidence="2" id="KW-0413">Isomerase</keyword>
<dbReference type="Pfam" id="PF01323">
    <property type="entry name" value="DSBA"/>
    <property type="match status" value="1"/>
</dbReference>
<dbReference type="InterPro" id="IPR036249">
    <property type="entry name" value="Thioredoxin-like_sf"/>
</dbReference>
<dbReference type="PANTHER" id="PTHR13887:SF41">
    <property type="entry name" value="THIOREDOXIN SUPERFAMILY PROTEIN"/>
    <property type="match status" value="1"/>
</dbReference>
<dbReference type="GO" id="GO:0016853">
    <property type="term" value="F:isomerase activity"/>
    <property type="evidence" value="ECO:0007669"/>
    <property type="project" value="UniProtKB-KW"/>
</dbReference>